<dbReference type="PANTHER" id="PTHR15549:SF30">
    <property type="entry name" value="MID2 DOMAIN-CONTAINING PROTEIN"/>
    <property type="match status" value="1"/>
</dbReference>
<dbReference type="GO" id="GO:0016020">
    <property type="term" value="C:membrane"/>
    <property type="evidence" value="ECO:0007669"/>
    <property type="project" value="UniProtKB-SubCell"/>
</dbReference>
<protein>
    <submittedName>
        <fullName evidence="7">Uncharacterized protein</fullName>
    </submittedName>
</protein>
<feature type="compositionally biased region" description="Polar residues" evidence="5">
    <location>
        <begin position="60"/>
        <end position="78"/>
    </location>
</feature>
<feature type="region of interest" description="Disordered" evidence="5">
    <location>
        <begin position="24"/>
        <end position="199"/>
    </location>
</feature>
<keyword evidence="4 6" id="KW-0472">Membrane</keyword>
<name>A0A9P9J5A9_9HYPO</name>
<gene>
    <name evidence="7" type="ORF">B0J13DRAFT_45274</name>
</gene>
<dbReference type="Proteomes" id="UP000717696">
    <property type="component" value="Unassembled WGS sequence"/>
</dbReference>
<feature type="compositionally biased region" description="Acidic residues" evidence="5">
    <location>
        <begin position="169"/>
        <end position="183"/>
    </location>
</feature>
<evidence type="ECO:0000256" key="2">
    <source>
        <dbReference type="ARBA" id="ARBA00022692"/>
    </source>
</evidence>
<sequence length="542" mass="59402">MEDPIVNTIRARWQMDARHADGMALPPWTRDESDNEDHDAATRNDMARRNRRKIKRRNTQDGGQDSPMNLNIQPLLPSSPNPDLRKRQTESYDIPGNSLRESTAETHSHTTTESAYPTTSGYPSSSRYPTRSTSKRTATEMVTSTATPTATSGTNAPKETAGYSSESESAGDSDSPSESDYESSQDTTTSSVPSASASAGISLGGTAEAELLEAPNDAMHNNVHKIMLVAGSVVGFILIVGVCLIAWKVHRRARRRKAPLDDMSFHKPGRVDKILAKVPFIRTRLPNHEWYTIEDPNKFGFEKSQASKPPRFASRRIESQFFAPAKPVGVYSSPRIRSLRSKFGFSDTVSPTSTVFVERTAVPAQVVPSQTAKEIRLSAQDKPVPMTPRYTYSLSKRQTGVSELSSISSGFGDGDIIITANNTVSTVRTGTIPSIPEAVADPSQSSRRSNAAVSVRSYGGGSRQSSVRGDPRRDTTLTDVSLDGRPRFRSVNSWVTQQSGHLRRAQRGVDGDAPPVPMLPPPVQEFRLMMPDGEEPRRVDMR</sequence>
<keyword evidence="3 6" id="KW-1133">Transmembrane helix</keyword>
<evidence type="ECO:0000256" key="6">
    <source>
        <dbReference type="SAM" id="Phobius"/>
    </source>
</evidence>
<feature type="compositionally biased region" description="Basic and acidic residues" evidence="5">
    <location>
        <begin position="38"/>
        <end position="48"/>
    </location>
</feature>
<comment type="caution">
    <text evidence="7">The sequence shown here is derived from an EMBL/GenBank/DDBJ whole genome shotgun (WGS) entry which is preliminary data.</text>
</comment>
<evidence type="ECO:0000256" key="4">
    <source>
        <dbReference type="ARBA" id="ARBA00023136"/>
    </source>
</evidence>
<feature type="compositionally biased region" description="Low complexity" evidence="5">
    <location>
        <begin position="111"/>
        <end position="156"/>
    </location>
</feature>
<dbReference type="AlphaFoldDB" id="A0A9P9J5A9"/>
<dbReference type="GO" id="GO:0071944">
    <property type="term" value="C:cell periphery"/>
    <property type="evidence" value="ECO:0007669"/>
    <property type="project" value="UniProtKB-ARBA"/>
</dbReference>
<feature type="compositionally biased region" description="Basic and acidic residues" evidence="5">
    <location>
        <begin position="469"/>
        <end position="480"/>
    </location>
</feature>
<proteinExistence type="predicted"/>
<evidence type="ECO:0000313" key="8">
    <source>
        <dbReference type="Proteomes" id="UP000717696"/>
    </source>
</evidence>
<evidence type="ECO:0000256" key="3">
    <source>
        <dbReference type="ARBA" id="ARBA00022989"/>
    </source>
</evidence>
<evidence type="ECO:0000256" key="1">
    <source>
        <dbReference type="ARBA" id="ARBA00004167"/>
    </source>
</evidence>
<feature type="transmembrane region" description="Helical" evidence="6">
    <location>
        <begin position="226"/>
        <end position="247"/>
    </location>
</feature>
<keyword evidence="2 6" id="KW-0812">Transmembrane</keyword>
<dbReference type="OrthoDB" id="5411141at2759"/>
<evidence type="ECO:0000313" key="7">
    <source>
        <dbReference type="EMBL" id="KAH7144464.1"/>
    </source>
</evidence>
<dbReference type="EMBL" id="JAGMUU010000010">
    <property type="protein sequence ID" value="KAH7144464.1"/>
    <property type="molecule type" value="Genomic_DNA"/>
</dbReference>
<reference evidence="7" key="1">
    <citation type="journal article" date="2021" name="Nat. Commun.">
        <title>Genetic determinants of endophytism in the Arabidopsis root mycobiome.</title>
        <authorList>
            <person name="Mesny F."/>
            <person name="Miyauchi S."/>
            <person name="Thiergart T."/>
            <person name="Pickel B."/>
            <person name="Atanasova L."/>
            <person name="Karlsson M."/>
            <person name="Huettel B."/>
            <person name="Barry K.W."/>
            <person name="Haridas S."/>
            <person name="Chen C."/>
            <person name="Bauer D."/>
            <person name="Andreopoulos W."/>
            <person name="Pangilinan J."/>
            <person name="LaButti K."/>
            <person name="Riley R."/>
            <person name="Lipzen A."/>
            <person name="Clum A."/>
            <person name="Drula E."/>
            <person name="Henrissat B."/>
            <person name="Kohler A."/>
            <person name="Grigoriev I.V."/>
            <person name="Martin F.M."/>
            <person name="Hacquard S."/>
        </authorList>
    </citation>
    <scope>NUCLEOTIDE SEQUENCE</scope>
    <source>
        <strain evidence="7">MPI-CAGE-AT-0021</strain>
    </source>
</reference>
<feature type="region of interest" description="Disordered" evidence="5">
    <location>
        <begin position="497"/>
        <end position="524"/>
    </location>
</feature>
<accession>A0A9P9J5A9</accession>
<comment type="subcellular location">
    <subcellularLocation>
        <location evidence="1">Membrane</location>
        <topology evidence="1">Single-pass membrane protein</topology>
    </subcellularLocation>
</comment>
<dbReference type="PANTHER" id="PTHR15549">
    <property type="entry name" value="PAIRED IMMUNOGLOBULIN-LIKE TYPE 2 RECEPTOR"/>
    <property type="match status" value="1"/>
</dbReference>
<keyword evidence="8" id="KW-1185">Reference proteome</keyword>
<dbReference type="InterPro" id="IPR051694">
    <property type="entry name" value="Immunoregulatory_rcpt-like"/>
</dbReference>
<evidence type="ECO:0000256" key="5">
    <source>
        <dbReference type="SAM" id="MobiDB-lite"/>
    </source>
</evidence>
<feature type="compositionally biased region" description="Pro residues" evidence="5">
    <location>
        <begin position="514"/>
        <end position="523"/>
    </location>
</feature>
<feature type="compositionally biased region" description="Low complexity" evidence="5">
    <location>
        <begin position="443"/>
        <end position="457"/>
    </location>
</feature>
<organism evidence="7 8">
    <name type="scientific">Dactylonectria estremocensis</name>
    <dbReference type="NCBI Taxonomy" id="1079267"/>
    <lineage>
        <taxon>Eukaryota</taxon>
        <taxon>Fungi</taxon>
        <taxon>Dikarya</taxon>
        <taxon>Ascomycota</taxon>
        <taxon>Pezizomycotina</taxon>
        <taxon>Sordariomycetes</taxon>
        <taxon>Hypocreomycetidae</taxon>
        <taxon>Hypocreales</taxon>
        <taxon>Nectriaceae</taxon>
        <taxon>Dactylonectria</taxon>
    </lineage>
</organism>
<feature type="compositionally biased region" description="Low complexity" evidence="5">
    <location>
        <begin position="184"/>
        <end position="199"/>
    </location>
</feature>
<feature type="region of interest" description="Disordered" evidence="5">
    <location>
        <begin position="435"/>
        <end position="480"/>
    </location>
</feature>